<keyword evidence="6 7" id="KW-0472">Membrane</keyword>
<dbReference type="STRING" id="765913.ThidrDRAFT_2025"/>
<protein>
    <submittedName>
        <fullName evidence="8">Polysulfide reductase NrfD</fullName>
    </submittedName>
</protein>
<feature type="transmembrane region" description="Helical" evidence="7">
    <location>
        <begin position="130"/>
        <end position="152"/>
    </location>
</feature>
<name>G2E162_9GAMM</name>
<evidence type="ECO:0000256" key="7">
    <source>
        <dbReference type="SAM" id="Phobius"/>
    </source>
</evidence>
<dbReference type="eggNOG" id="COG5557">
    <property type="taxonomic scope" value="Bacteria"/>
</dbReference>
<feature type="transmembrane region" description="Helical" evidence="7">
    <location>
        <begin position="20"/>
        <end position="38"/>
    </location>
</feature>
<evidence type="ECO:0000256" key="6">
    <source>
        <dbReference type="ARBA" id="ARBA00023136"/>
    </source>
</evidence>
<feature type="transmembrane region" description="Helical" evidence="7">
    <location>
        <begin position="58"/>
        <end position="80"/>
    </location>
</feature>
<dbReference type="EMBL" id="AFWT01000012">
    <property type="protein sequence ID" value="EGV31403.1"/>
    <property type="molecule type" value="Genomic_DNA"/>
</dbReference>
<feature type="transmembrane region" description="Helical" evidence="7">
    <location>
        <begin position="277"/>
        <end position="297"/>
    </location>
</feature>
<keyword evidence="9" id="KW-1185">Reference proteome</keyword>
<keyword evidence="3" id="KW-1003">Cell membrane</keyword>
<dbReference type="Pfam" id="PF03916">
    <property type="entry name" value="NrfD"/>
    <property type="match status" value="1"/>
</dbReference>
<comment type="similarity">
    <text evidence="2">Belongs to the NrfD family.</text>
</comment>
<comment type="caution">
    <text evidence="8">The sequence shown here is derived from an EMBL/GenBank/DDBJ whole genome shotgun (WGS) entry which is preliminary data.</text>
</comment>
<dbReference type="InterPro" id="IPR005614">
    <property type="entry name" value="NrfD-like"/>
</dbReference>
<dbReference type="Gene3D" id="1.20.1630.10">
    <property type="entry name" value="Formate dehydrogenase/DMSO reductase domain"/>
    <property type="match status" value="1"/>
</dbReference>
<comment type="subcellular location">
    <subcellularLocation>
        <location evidence="1">Cell membrane</location>
        <topology evidence="1">Multi-pass membrane protein</topology>
    </subcellularLocation>
</comment>
<feature type="transmembrane region" description="Helical" evidence="7">
    <location>
        <begin position="368"/>
        <end position="389"/>
    </location>
</feature>
<evidence type="ECO:0000313" key="9">
    <source>
        <dbReference type="Proteomes" id="UP000004200"/>
    </source>
</evidence>
<dbReference type="InterPro" id="IPR052049">
    <property type="entry name" value="Electron_transfer_protein"/>
</dbReference>
<evidence type="ECO:0000256" key="1">
    <source>
        <dbReference type="ARBA" id="ARBA00004651"/>
    </source>
</evidence>
<dbReference type="Proteomes" id="UP000004200">
    <property type="component" value="Unassembled WGS sequence"/>
</dbReference>
<evidence type="ECO:0000256" key="3">
    <source>
        <dbReference type="ARBA" id="ARBA00022475"/>
    </source>
</evidence>
<reference evidence="8 9" key="1">
    <citation type="submission" date="2011-06" db="EMBL/GenBank/DDBJ databases">
        <title>The draft genome of Thiorhodococcus drewsii AZ1.</title>
        <authorList>
            <consortium name="US DOE Joint Genome Institute (JGI-PGF)"/>
            <person name="Lucas S."/>
            <person name="Han J."/>
            <person name="Lapidus A."/>
            <person name="Cheng J.-F."/>
            <person name="Goodwin L."/>
            <person name="Pitluck S."/>
            <person name="Peters L."/>
            <person name="Land M.L."/>
            <person name="Hauser L."/>
            <person name="Vogl K."/>
            <person name="Liu Z."/>
            <person name="Imhoff J."/>
            <person name="Thiel V."/>
            <person name="Frigaard N.-U."/>
            <person name="Bryant D.A."/>
            <person name="Woyke T.J."/>
        </authorList>
    </citation>
    <scope>NUCLEOTIDE SEQUENCE [LARGE SCALE GENOMIC DNA]</scope>
    <source>
        <strain evidence="8 9">AZ1</strain>
    </source>
</reference>
<keyword evidence="4 7" id="KW-0812">Transmembrane</keyword>
<dbReference type="GO" id="GO:0005886">
    <property type="term" value="C:plasma membrane"/>
    <property type="evidence" value="ECO:0007669"/>
    <property type="project" value="UniProtKB-SubCell"/>
</dbReference>
<evidence type="ECO:0000313" key="8">
    <source>
        <dbReference type="EMBL" id="EGV31403.1"/>
    </source>
</evidence>
<organism evidence="8 9">
    <name type="scientific">Thiorhodococcus drewsii AZ1</name>
    <dbReference type="NCBI Taxonomy" id="765913"/>
    <lineage>
        <taxon>Bacteria</taxon>
        <taxon>Pseudomonadati</taxon>
        <taxon>Pseudomonadota</taxon>
        <taxon>Gammaproteobacteria</taxon>
        <taxon>Chromatiales</taxon>
        <taxon>Chromatiaceae</taxon>
        <taxon>Thiorhodococcus</taxon>
    </lineage>
</organism>
<feature type="transmembrane region" description="Helical" evidence="7">
    <location>
        <begin position="309"/>
        <end position="331"/>
    </location>
</feature>
<accession>G2E162</accession>
<evidence type="ECO:0000256" key="4">
    <source>
        <dbReference type="ARBA" id="ARBA00022692"/>
    </source>
</evidence>
<feature type="transmembrane region" description="Helical" evidence="7">
    <location>
        <begin position="92"/>
        <end position="110"/>
    </location>
</feature>
<dbReference type="AlphaFoldDB" id="G2E162"/>
<dbReference type="PANTHER" id="PTHR34856:SF2">
    <property type="entry name" value="PROTEIN NRFD"/>
    <property type="match status" value="1"/>
</dbReference>
<feature type="transmembrane region" description="Helical" evidence="7">
    <location>
        <begin position="194"/>
        <end position="219"/>
    </location>
</feature>
<dbReference type="PATRIC" id="fig|765913.3.peg.2059"/>
<feature type="transmembrane region" description="Helical" evidence="7">
    <location>
        <begin position="239"/>
        <end position="257"/>
    </location>
</feature>
<sequence>MMKRIVYREWRIPPARFWGILGILASVIGIGTLSFGYMEHQGHWVTGMNNAVVWGLPHVFAVFLVIAASGALNIASIGTVFRKPIYKPLGRLSGLLAVALLMGGLLILVTDLGRPERLIVAITSYNFSSIFAWNIFLYTGFMAIVIAYLWTMADRQGGPFNRPVGILALFWRLALTTGTGSIFGFLVAREAYSAAILGPMFVILSFAYGLAVFLLVLMFAFAEEGRVIGPKILRRLKNLLALFVAGALYFMLIYHLTNLYAAKHDDFESWLLLHGGIYTFAFWVGSILIGGLLPLWILYHPEKGKNCNWVAAAAALVIVGGLSTMYVVIIGSQAYPMPLFPGQTILESGFGDGVGGRAASYWPSIPELLLGLGGVAVGLLITAVGVRVLQFLPESLADDVVPVDEETLGEAAFAKPA</sequence>
<feature type="transmembrane region" description="Helical" evidence="7">
    <location>
        <begin position="164"/>
        <end position="188"/>
    </location>
</feature>
<evidence type="ECO:0000256" key="2">
    <source>
        <dbReference type="ARBA" id="ARBA00008929"/>
    </source>
</evidence>
<dbReference type="PANTHER" id="PTHR34856">
    <property type="entry name" value="PROTEIN NRFD"/>
    <property type="match status" value="1"/>
</dbReference>
<gene>
    <name evidence="8" type="ORF">ThidrDRAFT_2025</name>
</gene>
<proteinExistence type="inferred from homology"/>
<keyword evidence="5 7" id="KW-1133">Transmembrane helix</keyword>
<evidence type="ECO:0000256" key="5">
    <source>
        <dbReference type="ARBA" id="ARBA00022989"/>
    </source>
</evidence>